<evidence type="ECO:0000313" key="3">
    <source>
        <dbReference type="Proteomes" id="UP000663873"/>
    </source>
</evidence>
<reference evidence="2" key="1">
    <citation type="submission" date="2021-02" db="EMBL/GenBank/DDBJ databases">
        <authorList>
            <person name="Nowell W R."/>
        </authorList>
    </citation>
    <scope>NUCLEOTIDE SEQUENCE</scope>
</reference>
<name>A0A821ZM69_9BILA</name>
<gene>
    <name evidence="2" type="ORF">UJA718_LOCUS49549</name>
</gene>
<feature type="transmembrane region" description="Helical" evidence="1">
    <location>
        <begin position="15"/>
        <end position="32"/>
    </location>
</feature>
<dbReference type="AlphaFoldDB" id="A0A821ZM69"/>
<keyword evidence="1" id="KW-1133">Transmembrane helix</keyword>
<proteinExistence type="predicted"/>
<keyword evidence="1" id="KW-0472">Membrane</keyword>
<sequence>KNKLINDDSNMKYDHAIIMGGSIAGMTTAAYLSKYFKRITIIESDDVLNETLMKSTANELLDYRCNLKCSSSLGRAGVTQ</sequence>
<evidence type="ECO:0000256" key="1">
    <source>
        <dbReference type="SAM" id="Phobius"/>
    </source>
</evidence>
<feature type="non-terminal residue" evidence="2">
    <location>
        <position position="80"/>
    </location>
</feature>
<comment type="caution">
    <text evidence="2">The sequence shown here is derived from an EMBL/GenBank/DDBJ whole genome shotgun (WGS) entry which is preliminary data.</text>
</comment>
<dbReference type="InterPro" id="IPR036188">
    <property type="entry name" value="FAD/NAD-bd_sf"/>
</dbReference>
<keyword evidence="3" id="KW-1185">Reference proteome</keyword>
<dbReference type="Proteomes" id="UP000663873">
    <property type="component" value="Unassembled WGS sequence"/>
</dbReference>
<evidence type="ECO:0000313" key="2">
    <source>
        <dbReference type="EMBL" id="CAF4985594.1"/>
    </source>
</evidence>
<dbReference type="EMBL" id="CAJOBP010104651">
    <property type="protein sequence ID" value="CAF4985594.1"/>
    <property type="molecule type" value="Genomic_DNA"/>
</dbReference>
<protein>
    <submittedName>
        <fullName evidence="2">Uncharacterized protein</fullName>
    </submittedName>
</protein>
<dbReference type="Gene3D" id="3.50.50.60">
    <property type="entry name" value="FAD/NAD(P)-binding domain"/>
    <property type="match status" value="1"/>
</dbReference>
<accession>A0A821ZM69</accession>
<feature type="non-terminal residue" evidence="2">
    <location>
        <position position="1"/>
    </location>
</feature>
<keyword evidence="1" id="KW-0812">Transmembrane</keyword>
<dbReference type="SUPFAM" id="SSF51905">
    <property type="entry name" value="FAD/NAD(P)-binding domain"/>
    <property type="match status" value="1"/>
</dbReference>
<organism evidence="2 3">
    <name type="scientific">Rotaria socialis</name>
    <dbReference type="NCBI Taxonomy" id="392032"/>
    <lineage>
        <taxon>Eukaryota</taxon>
        <taxon>Metazoa</taxon>
        <taxon>Spiralia</taxon>
        <taxon>Gnathifera</taxon>
        <taxon>Rotifera</taxon>
        <taxon>Eurotatoria</taxon>
        <taxon>Bdelloidea</taxon>
        <taxon>Philodinida</taxon>
        <taxon>Philodinidae</taxon>
        <taxon>Rotaria</taxon>
    </lineage>
</organism>